<feature type="compositionally biased region" description="Polar residues" evidence="2">
    <location>
        <begin position="2166"/>
        <end position="2178"/>
    </location>
</feature>
<feature type="domain" description="Autotransporter" evidence="3">
    <location>
        <begin position="2198"/>
        <end position="2477"/>
    </location>
</feature>
<evidence type="ECO:0000256" key="2">
    <source>
        <dbReference type="SAM" id="MobiDB-lite"/>
    </source>
</evidence>
<reference evidence="4 5" key="1">
    <citation type="submission" date="2018-06" db="EMBL/GenBank/DDBJ databases">
        <title>Genomic Encyclopedia of Type Strains, Phase IV (KMG-IV): sequencing the most valuable type-strain genomes for metagenomic binning, comparative biology and taxonomic classification.</title>
        <authorList>
            <person name="Goeker M."/>
        </authorList>
    </citation>
    <scope>NUCLEOTIDE SEQUENCE [LARGE SCALE GENOMIC DNA]</scope>
    <source>
        <strain evidence="4 5">DSM 25532</strain>
    </source>
</reference>
<evidence type="ECO:0000259" key="3">
    <source>
        <dbReference type="PROSITE" id="PS51208"/>
    </source>
</evidence>
<sequence length="2477" mass="241242">MNLPPRSAPASIHTSHHERFPFAPALLLLLLVLGSLAPKPVAAADNSWINVGAGAWENGANWSLLAPPQIGDHAIINNGGIANLTTVGNASSITLGTTSVGSLAILDGGVLSVNNGTSLITLASQSGSTGTLFIEGNTNAGVLNASGVHGGAGTAVLNFNHTDAEYYFTKDGTATGAAVVISGSTTVNFFGTGKTILTGVNTHTGGTTVNAGSLQLGNGIDAASLGGKNGNDVLALEDDAFAIGGTGLVGVTINNNGGTFNVLANATVTGGKGGDASIATYGDSMGGSGGAGTIFNGSGTLTNAGTISGGNGGYVSIEIFGDAYSGWGGTGVSFGNSSTLINTVSGIIRGGNGGDGLRDIEGNEDLGPGTMETGDGGAGASFLGVGTLTNAGLISGGNGGFADGGGLDNSWGIGDQNNGYGGDGGVGVMFYNGGTITNANTGIISGGHGGDTDTFRSNGGNTFGLAYAGDGAEGVVLRNGGTITNEGTIKGGNGGSGSGEYGYGGLAAAGVFFRDGGELTNHGSGTIDGGNGGNGMGVYGGRGGAGVEFNGEGALTNSGAIAGGVGGFDIYGVGGSGASGVFFTTIGELTNNNGGTIKGGKGGDGGSPNGGSGAAGVYFTSSGLLTNAGTITGGQGGKGGSGQGFGHSYGGGGGAGVRFTGSGELINSGTISGEDGGLGIGRDSGGSGTGGAGGAGVELASGGTLTNSGTITAGNGGDGTGIGVHAGTGGGGGAGVVFVNGGTLTNTGTISRGAGGIGSTTSGVVGIGVRFSDAAGTLTNGSNSGGGTIHGGVEMADAANAVTLFIGSEIVGGLNMSNNTTTTLTLDGSTGSQLYSAAVTDGTVFNGALIKQGAGTWILDEAWSHSGSTTIEAGLLQVDGSMTSDIEVHNGGALGGSGEITGAITVADGGTLAPGSSPGTLTVDELILSNGSLLDFELGDPAGTAGVDSDLISVESGSGGTGDLVLDGVLNVANAGGFGSGTFRLINYDGDLTNNGLELGNLLAGYNFTLDTSTLGEVNLTADYTGLQFWDGNGPATNGEVNGGSGIWNATNSNWTDGNGNGQNVWSDLTAVFSGTAGGTVEVDGTQTISGLHFSTDGYLLADADNNGAFSLAVGGAEFRIDAGLTATLDVPLTGDGGLSKTGSGTIVLTGVNTFTGGTTVNGGVLQLGNGVDPAALVGRDGTSVLPSTVAVTVNSGATFNTMASATVTGGNGADTAATADGSGSITQAGNGATAIIFTNGAQSNAGTINGGSGGSSTVQVGTGAISGGSMGGNGGTAITFSDAGSLLENTGTVNGGVGGNSLSNLTNDGVGGMTAGGNGGTGLYFDLGGTLTNTGGINGGAGGNGSTAITHSAQGGANWGGTGGAGVVFGALGAVTNDGIITGGAGGSGSHELDVLNASGATMGSATSGGGGVGVVFALGGTLTNNSTGAISGGDGGSPPLTGANGSNVGGDGAAGVSFGAAGTVTNAGAIAGGDGGRGANSTPGAAAAGIDFAAGGTVTNQSSGTITGGNGGSTGAAFGVGKNGAAGVSFGDSGTLTNGGTIVGGNGGASGAFAGGSNGGAGVSFTGGGALTNEGTIAGGNRGGTSGGGAMGSHGVGVSFAGAAGTLINGSASGGGIIQRGVVMGDYANAVTLFTGSEITGDLNMSTNSAVTFTLDGAGTQLYSAAVTGTTTFNGTLIKQGTGTWTLDQNFTHSGNTIIHAGTLAGMNLASSSVTVTGGAFSPGGAGTVLDVTVDSLRLQGGGLLMDLGAGGVSDTIFVDDGLGTLSAPALFSFNNLGGLNSTQMFLLIDGLDPGTPWDLGLLSFSGATGSFLMSEDFTELYFNFYDGSLIGGRIIQNALPTGTPPMANFLVDGAVTTGNPAQSNMVNSLTFHPGSTLQVYNNLRVTSGNFTVTGGSASINGGSVIVPGDFHKNGSGLLVANTFLQVGGASFINQGTMLVNGTLHTSSVHVGSGGVLGGSGLIVGHVINAGLVSPGNSPGTLSIHGNYTQTRTGTLRIEVASPRVFDRLQIRGTARLDGTLDVRNYGGNQFAFGQQVPFLQAGRIVGKFDRILMPQDERFRGRFLNAGHAGILLVAPTSYTLVAHTGNETRVAQALDQWIGIEDGDIGEVTLALDLLTEEHYPAAFAAIMPGYYETALTTAIELSHSQGQLLHQQLSARRLGTRTQSATASATPSQVPAVGGKGAKHVQAPQVAAAYEPRWNAWVLGSGMFSEGGLSLTPGEDFESGTYLAGADYALSEHVSVGLFAGYQEGWSDYDHGGDLDLDSVRFGAYATVDLGGFYAHGVVGGGSTDYDVQRSIRWATLNRSARSDTDGTEFFTMLGTGYDFHAGPFTFGPSLSVQYTKVELDGFTERGAGSLSLDVRDAEEESLRSYLGARVACTFQLSDEVVLIPEVRAFWQHEFMQGGESIHATLDGGNGPAFNYITETPDKDAIYAGVGVNALFGDHFSTSLYYHANFGRNEDAEHTISLNVNWKF</sequence>
<dbReference type="PROSITE" id="PS51208">
    <property type="entry name" value="AUTOTRANSPORTER"/>
    <property type="match status" value="1"/>
</dbReference>
<dbReference type="InterPro" id="IPR036709">
    <property type="entry name" value="Autotransporte_beta_dom_sf"/>
</dbReference>
<feature type="region of interest" description="Disordered" evidence="2">
    <location>
        <begin position="666"/>
        <end position="695"/>
    </location>
</feature>
<dbReference type="SUPFAM" id="SSF51126">
    <property type="entry name" value="Pectin lyase-like"/>
    <property type="match status" value="2"/>
</dbReference>
<gene>
    <name evidence="4" type="ORF">DES53_104232</name>
</gene>
<keyword evidence="5" id="KW-1185">Reference proteome</keyword>
<dbReference type="OrthoDB" id="197052at2"/>
<dbReference type="SMART" id="SM00869">
    <property type="entry name" value="Autotransporter"/>
    <property type="match status" value="1"/>
</dbReference>
<feature type="compositionally biased region" description="Gly residues" evidence="2">
    <location>
        <begin position="674"/>
        <end position="695"/>
    </location>
</feature>
<dbReference type="InterPro" id="IPR013425">
    <property type="entry name" value="Autotrns_rpt"/>
</dbReference>
<comment type="caution">
    <text evidence="4">The sequence shown here is derived from an EMBL/GenBank/DDBJ whole genome shotgun (WGS) entry which is preliminary data.</text>
</comment>
<evidence type="ECO:0000313" key="5">
    <source>
        <dbReference type="Proteomes" id="UP000253426"/>
    </source>
</evidence>
<dbReference type="RefSeq" id="WP_113958820.1">
    <property type="nucleotide sequence ID" value="NZ_QNRR01000004.1"/>
</dbReference>
<dbReference type="InterPro" id="IPR005546">
    <property type="entry name" value="Autotransporte_beta"/>
</dbReference>
<dbReference type="SUPFAM" id="SSF103515">
    <property type="entry name" value="Autotransporter"/>
    <property type="match status" value="1"/>
</dbReference>
<feature type="region of interest" description="Disordered" evidence="2">
    <location>
        <begin position="2166"/>
        <end position="2186"/>
    </location>
</feature>
<keyword evidence="1" id="KW-0732">Signal</keyword>
<evidence type="ECO:0000256" key="1">
    <source>
        <dbReference type="ARBA" id="ARBA00022729"/>
    </source>
</evidence>
<proteinExistence type="predicted"/>
<dbReference type="Pfam" id="PF12951">
    <property type="entry name" value="PATR"/>
    <property type="match status" value="4"/>
</dbReference>
<dbReference type="InterPro" id="IPR011050">
    <property type="entry name" value="Pectin_lyase_fold/virulence"/>
</dbReference>
<protein>
    <submittedName>
        <fullName evidence="4">Uncharacterized protein YhjY with autotransporter beta-barrel domain</fullName>
    </submittedName>
</protein>
<evidence type="ECO:0000313" key="4">
    <source>
        <dbReference type="EMBL" id="RBP44412.1"/>
    </source>
</evidence>
<dbReference type="EMBL" id="QNRR01000004">
    <property type="protein sequence ID" value="RBP44412.1"/>
    <property type="molecule type" value="Genomic_DNA"/>
</dbReference>
<name>A0A366HMM5_9BACT</name>
<accession>A0A366HMM5</accession>
<organism evidence="4 5">
    <name type="scientific">Roseimicrobium gellanilyticum</name>
    <dbReference type="NCBI Taxonomy" id="748857"/>
    <lineage>
        <taxon>Bacteria</taxon>
        <taxon>Pseudomonadati</taxon>
        <taxon>Verrucomicrobiota</taxon>
        <taxon>Verrucomicrobiia</taxon>
        <taxon>Verrucomicrobiales</taxon>
        <taxon>Verrucomicrobiaceae</taxon>
        <taxon>Roseimicrobium</taxon>
    </lineage>
</organism>
<dbReference type="Proteomes" id="UP000253426">
    <property type="component" value="Unassembled WGS sequence"/>
</dbReference>